<evidence type="ECO:0008006" key="4">
    <source>
        <dbReference type="Google" id="ProtNLM"/>
    </source>
</evidence>
<comment type="caution">
    <text evidence="2">The sequence shown here is derived from an EMBL/GenBank/DDBJ whole genome shotgun (WGS) entry which is preliminary data.</text>
</comment>
<dbReference type="AlphaFoldDB" id="A0A5B7DUB7"/>
<keyword evidence="1" id="KW-0732">Signal</keyword>
<accession>A0A5B7DUB7</accession>
<sequence length="108" mass="11876">MMMMMMMMMMVILSVAVSGSPGESAVSGASSSQDTPTRQRLNVSIKPLHMYIILHMCYDWSVVILVSSLTYITDNEAKWAAAAPRPTASCSPPSCPPSRYRLLTEVCR</sequence>
<name>A0A5B7DUB7_PORTR</name>
<proteinExistence type="predicted"/>
<reference evidence="2 3" key="1">
    <citation type="submission" date="2019-05" db="EMBL/GenBank/DDBJ databases">
        <title>Another draft genome of Portunus trituberculatus and its Hox gene families provides insights of decapod evolution.</title>
        <authorList>
            <person name="Jeong J.-H."/>
            <person name="Song I."/>
            <person name="Kim S."/>
            <person name="Choi T."/>
            <person name="Kim D."/>
            <person name="Ryu S."/>
            <person name="Kim W."/>
        </authorList>
    </citation>
    <scope>NUCLEOTIDE SEQUENCE [LARGE SCALE GENOMIC DNA]</scope>
    <source>
        <tissue evidence="2">Muscle</tissue>
    </source>
</reference>
<evidence type="ECO:0000313" key="2">
    <source>
        <dbReference type="EMBL" id="MPC25048.1"/>
    </source>
</evidence>
<organism evidence="2 3">
    <name type="scientific">Portunus trituberculatus</name>
    <name type="common">Swimming crab</name>
    <name type="synonym">Neptunus trituberculatus</name>
    <dbReference type="NCBI Taxonomy" id="210409"/>
    <lineage>
        <taxon>Eukaryota</taxon>
        <taxon>Metazoa</taxon>
        <taxon>Ecdysozoa</taxon>
        <taxon>Arthropoda</taxon>
        <taxon>Crustacea</taxon>
        <taxon>Multicrustacea</taxon>
        <taxon>Malacostraca</taxon>
        <taxon>Eumalacostraca</taxon>
        <taxon>Eucarida</taxon>
        <taxon>Decapoda</taxon>
        <taxon>Pleocyemata</taxon>
        <taxon>Brachyura</taxon>
        <taxon>Eubrachyura</taxon>
        <taxon>Portunoidea</taxon>
        <taxon>Portunidae</taxon>
        <taxon>Portuninae</taxon>
        <taxon>Portunus</taxon>
    </lineage>
</organism>
<evidence type="ECO:0000313" key="3">
    <source>
        <dbReference type="Proteomes" id="UP000324222"/>
    </source>
</evidence>
<feature type="chain" id="PRO_5022708773" description="Secreted protein" evidence="1">
    <location>
        <begin position="20"/>
        <end position="108"/>
    </location>
</feature>
<dbReference type="Proteomes" id="UP000324222">
    <property type="component" value="Unassembled WGS sequence"/>
</dbReference>
<protein>
    <recommendedName>
        <fullName evidence="4">Secreted protein</fullName>
    </recommendedName>
</protein>
<keyword evidence="3" id="KW-1185">Reference proteome</keyword>
<feature type="signal peptide" evidence="1">
    <location>
        <begin position="1"/>
        <end position="19"/>
    </location>
</feature>
<gene>
    <name evidence="2" type="ORF">E2C01_018146</name>
</gene>
<evidence type="ECO:0000256" key="1">
    <source>
        <dbReference type="SAM" id="SignalP"/>
    </source>
</evidence>
<dbReference type="EMBL" id="VSRR010001409">
    <property type="protein sequence ID" value="MPC25048.1"/>
    <property type="molecule type" value="Genomic_DNA"/>
</dbReference>